<keyword evidence="2" id="KW-1185">Reference proteome</keyword>
<gene>
    <name evidence="1" type="ORF">ALC53_11767</name>
</gene>
<sequence>MSTGRREPRDIAANIARQIPCFTISGTDMTLGGIFESHPRELLKVHQYCTNIAKRDVDCGRAFGSRAHRMEQGIYASIDRFSRQTVNIPVILHFFSNISRIFSSYTEKVSLCDDYSLPVDFVNKRRPASAAAATSTVQWTLPSPTVENGMAGSVSPRVPANVLPQLAAFRTRKWHQVAVCEDVHTESLSSENGRKQFVFCLQAEIEIVEQYSDPRDSKSKAYVEPGTESSLPTIYSRENRNYCRPYTGDHLFFAVDDTRRFDCKIIKFLPVPDTRVCRLPCNTDPE</sequence>
<dbReference type="AlphaFoldDB" id="A0A195AZX2"/>
<dbReference type="EMBL" id="KQ976692">
    <property type="protein sequence ID" value="KYM77756.1"/>
    <property type="molecule type" value="Genomic_DNA"/>
</dbReference>
<reference evidence="1 2" key="1">
    <citation type="submission" date="2015-09" db="EMBL/GenBank/DDBJ databases">
        <title>Atta colombica WGS genome.</title>
        <authorList>
            <person name="Nygaard S."/>
            <person name="Hu H."/>
            <person name="Boomsma J."/>
            <person name="Zhang G."/>
        </authorList>
    </citation>
    <scope>NUCLEOTIDE SEQUENCE [LARGE SCALE GENOMIC DNA]</scope>
    <source>
        <strain evidence="1">Treedump-2</strain>
        <tissue evidence="1">Whole body</tissue>
    </source>
</reference>
<organism evidence="1 2">
    <name type="scientific">Atta colombica</name>
    <dbReference type="NCBI Taxonomy" id="520822"/>
    <lineage>
        <taxon>Eukaryota</taxon>
        <taxon>Metazoa</taxon>
        <taxon>Ecdysozoa</taxon>
        <taxon>Arthropoda</taxon>
        <taxon>Hexapoda</taxon>
        <taxon>Insecta</taxon>
        <taxon>Pterygota</taxon>
        <taxon>Neoptera</taxon>
        <taxon>Endopterygota</taxon>
        <taxon>Hymenoptera</taxon>
        <taxon>Apocrita</taxon>
        <taxon>Aculeata</taxon>
        <taxon>Formicoidea</taxon>
        <taxon>Formicidae</taxon>
        <taxon>Myrmicinae</taxon>
        <taxon>Atta</taxon>
    </lineage>
</organism>
<evidence type="ECO:0000313" key="2">
    <source>
        <dbReference type="Proteomes" id="UP000078540"/>
    </source>
</evidence>
<dbReference type="Proteomes" id="UP000078540">
    <property type="component" value="Unassembled WGS sequence"/>
</dbReference>
<protein>
    <submittedName>
        <fullName evidence="1">Uncharacterized protein</fullName>
    </submittedName>
</protein>
<proteinExistence type="predicted"/>
<name>A0A195AZX2_9HYME</name>
<dbReference type="STRING" id="520822.A0A195AZX2"/>
<evidence type="ECO:0000313" key="1">
    <source>
        <dbReference type="EMBL" id="KYM77756.1"/>
    </source>
</evidence>
<accession>A0A195AZX2</accession>